<accession>A0A4W3GZG8</accession>
<dbReference type="Proteomes" id="UP000314986">
    <property type="component" value="Unassembled WGS sequence"/>
</dbReference>
<dbReference type="Ensembl" id="ENSCMIT00000003361.1">
    <property type="protein sequence ID" value="ENSCMIP00000003239.1"/>
    <property type="gene ID" value="ENSCMIG00000001929.1"/>
</dbReference>
<reference evidence="3" key="3">
    <citation type="journal article" date="2014" name="Nature">
        <title>Elephant shark genome provides unique insights into gnathostome evolution.</title>
        <authorList>
            <consortium name="International Elephant Shark Genome Sequencing Consortium"/>
            <person name="Venkatesh B."/>
            <person name="Lee A.P."/>
            <person name="Ravi V."/>
            <person name="Maurya A.K."/>
            <person name="Lian M.M."/>
            <person name="Swann J.B."/>
            <person name="Ohta Y."/>
            <person name="Flajnik M.F."/>
            <person name="Sutoh Y."/>
            <person name="Kasahara M."/>
            <person name="Hoon S."/>
            <person name="Gangu V."/>
            <person name="Roy S.W."/>
            <person name="Irimia M."/>
            <person name="Korzh V."/>
            <person name="Kondrychyn I."/>
            <person name="Lim Z.W."/>
            <person name="Tay B.H."/>
            <person name="Tohari S."/>
            <person name="Kong K.W."/>
            <person name="Ho S."/>
            <person name="Lorente-Galdos B."/>
            <person name="Quilez J."/>
            <person name="Marques-Bonet T."/>
            <person name="Raney B.J."/>
            <person name="Ingham P.W."/>
            <person name="Tay A."/>
            <person name="Hillier L.W."/>
            <person name="Minx P."/>
            <person name="Boehm T."/>
            <person name="Wilson R.K."/>
            <person name="Brenner S."/>
            <person name="Warren W.C."/>
        </authorList>
    </citation>
    <scope>NUCLEOTIDE SEQUENCE [LARGE SCALE GENOMIC DNA]</scope>
</reference>
<dbReference type="Gene3D" id="2.60.40.10">
    <property type="entry name" value="Immunoglobulins"/>
    <property type="match status" value="1"/>
</dbReference>
<dbReference type="InterPro" id="IPR013106">
    <property type="entry name" value="Ig_V-set"/>
</dbReference>
<proteinExistence type="predicted"/>
<dbReference type="Pfam" id="PF07686">
    <property type="entry name" value="V-set"/>
    <property type="match status" value="1"/>
</dbReference>
<reference evidence="3" key="2">
    <citation type="journal article" date="2007" name="PLoS Biol.">
        <title>Survey sequencing and comparative analysis of the elephant shark (Callorhinchus milii) genome.</title>
        <authorList>
            <person name="Venkatesh B."/>
            <person name="Kirkness E.F."/>
            <person name="Loh Y.H."/>
            <person name="Halpern A.L."/>
            <person name="Lee A.P."/>
            <person name="Johnson J."/>
            <person name="Dandona N."/>
            <person name="Viswanathan L.D."/>
            <person name="Tay A."/>
            <person name="Venter J.C."/>
            <person name="Strausberg R.L."/>
            <person name="Brenner S."/>
        </authorList>
    </citation>
    <scope>NUCLEOTIDE SEQUENCE [LARGE SCALE GENOMIC DNA]</scope>
</reference>
<dbReference type="GeneTree" id="ENSGT00970000196782"/>
<sequence>VHLLIQSPTLERVTQGHSAWFQCIMKDGNVSGTDVNWYQHLPGQQSKWILTHRIDGRKSYPSGSSRHLKPYRFISNNTYILKFEHVKVSDTAVYRCCAGGPICGQGTRLNVTSE</sequence>
<evidence type="ECO:0000313" key="2">
    <source>
        <dbReference type="Ensembl" id="ENSCMIP00000003239.1"/>
    </source>
</evidence>
<dbReference type="PROSITE" id="PS50835">
    <property type="entry name" value="IG_LIKE"/>
    <property type="match status" value="1"/>
</dbReference>
<name>A0A4W3GZG8_CALMI</name>
<dbReference type="SUPFAM" id="SSF48726">
    <property type="entry name" value="Immunoglobulin"/>
    <property type="match status" value="1"/>
</dbReference>
<dbReference type="InterPro" id="IPR036179">
    <property type="entry name" value="Ig-like_dom_sf"/>
</dbReference>
<protein>
    <recommendedName>
        <fullName evidence="1">Ig-like domain-containing protein</fullName>
    </recommendedName>
</protein>
<feature type="domain" description="Ig-like" evidence="1">
    <location>
        <begin position="1"/>
        <end position="112"/>
    </location>
</feature>
<evidence type="ECO:0000259" key="1">
    <source>
        <dbReference type="PROSITE" id="PS50835"/>
    </source>
</evidence>
<dbReference type="InterPro" id="IPR013783">
    <property type="entry name" value="Ig-like_fold"/>
</dbReference>
<dbReference type="SMART" id="SM00409">
    <property type="entry name" value="IG"/>
    <property type="match status" value="1"/>
</dbReference>
<dbReference type="AlphaFoldDB" id="A0A4W3GZG8"/>
<reference evidence="3" key="1">
    <citation type="journal article" date="2006" name="Science">
        <title>Ancient noncoding elements conserved in the human genome.</title>
        <authorList>
            <person name="Venkatesh B."/>
            <person name="Kirkness E.F."/>
            <person name="Loh Y.H."/>
            <person name="Halpern A.L."/>
            <person name="Lee A.P."/>
            <person name="Johnson J."/>
            <person name="Dandona N."/>
            <person name="Viswanathan L.D."/>
            <person name="Tay A."/>
            <person name="Venter J.C."/>
            <person name="Strausberg R.L."/>
            <person name="Brenner S."/>
        </authorList>
    </citation>
    <scope>NUCLEOTIDE SEQUENCE [LARGE SCALE GENOMIC DNA]</scope>
</reference>
<organism evidence="2 3">
    <name type="scientific">Callorhinchus milii</name>
    <name type="common">Ghost shark</name>
    <dbReference type="NCBI Taxonomy" id="7868"/>
    <lineage>
        <taxon>Eukaryota</taxon>
        <taxon>Metazoa</taxon>
        <taxon>Chordata</taxon>
        <taxon>Craniata</taxon>
        <taxon>Vertebrata</taxon>
        <taxon>Chondrichthyes</taxon>
        <taxon>Holocephali</taxon>
        <taxon>Chimaeriformes</taxon>
        <taxon>Callorhinchidae</taxon>
        <taxon>Callorhinchus</taxon>
    </lineage>
</organism>
<evidence type="ECO:0000313" key="3">
    <source>
        <dbReference type="Proteomes" id="UP000314986"/>
    </source>
</evidence>
<dbReference type="InParanoid" id="A0A4W3GZG8"/>
<keyword evidence="3" id="KW-1185">Reference proteome</keyword>
<dbReference type="InterPro" id="IPR007110">
    <property type="entry name" value="Ig-like_dom"/>
</dbReference>
<reference evidence="2" key="4">
    <citation type="submission" date="2025-08" db="UniProtKB">
        <authorList>
            <consortium name="Ensembl"/>
        </authorList>
    </citation>
    <scope>IDENTIFICATION</scope>
</reference>
<reference evidence="2" key="5">
    <citation type="submission" date="2025-09" db="UniProtKB">
        <authorList>
            <consortium name="Ensembl"/>
        </authorList>
    </citation>
    <scope>IDENTIFICATION</scope>
</reference>
<dbReference type="CDD" id="cd00099">
    <property type="entry name" value="IgV"/>
    <property type="match status" value="1"/>
</dbReference>
<dbReference type="InterPro" id="IPR003599">
    <property type="entry name" value="Ig_sub"/>
</dbReference>